<accession>A0A166IQM5</accession>
<keyword evidence="7 14" id="KW-0653">Protein transport</keyword>
<dbReference type="InterPro" id="IPR036412">
    <property type="entry name" value="HAD-like_sf"/>
</dbReference>
<feature type="compositionally biased region" description="Low complexity" evidence="15">
    <location>
        <begin position="47"/>
        <end position="67"/>
    </location>
</feature>
<evidence type="ECO:0000256" key="13">
    <source>
        <dbReference type="ARBA" id="ARBA00065975"/>
    </source>
</evidence>
<evidence type="ECO:0000313" key="18">
    <source>
        <dbReference type="Proteomes" id="UP000076532"/>
    </source>
</evidence>
<evidence type="ECO:0000259" key="16">
    <source>
        <dbReference type="PROSITE" id="PS50969"/>
    </source>
</evidence>
<keyword evidence="8 14" id="KW-0809">Transit peptide</keyword>
<keyword evidence="9" id="KW-1133">Transmembrane helix</keyword>
<feature type="compositionally biased region" description="Polar residues" evidence="15">
    <location>
        <begin position="84"/>
        <end position="94"/>
    </location>
</feature>
<dbReference type="Pfam" id="PF03031">
    <property type="entry name" value="NIF"/>
    <property type="match status" value="1"/>
</dbReference>
<feature type="compositionally biased region" description="Pro residues" evidence="15">
    <location>
        <begin position="37"/>
        <end position="46"/>
    </location>
</feature>
<dbReference type="SUPFAM" id="SSF56784">
    <property type="entry name" value="HAD-like"/>
    <property type="match status" value="1"/>
</dbReference>
<dbReference type="InterPro" id="IPR004274">
    <property type="entry name" value="FCP1_dom"/>
</dbReference>
<feature type="compositionally biased region" description="Gly residues" evidence="15">
    <location>
        <begin position="470"/>
        <end position="481"/>
    </location>
</feature>
<evidence type="ECO:0000256" key="14">
    <source>
        <dbReference type="RuleBase" id="RU365079"/>
    </source>
</evidence>
<dbReference type="GO" id="GO:0005744">
    <property type="term" value="C:TIM23 mitochondrial import inner membrane translocase complex"/>
    <property type="evidence" value="ECO:0007669"/>
    <property type="project" value="UniProtKB-UniRule"/>
</dbReference>
<evidence type="ECO:0000256" key="6">
    <source>
        <dbReference type="ARBA" id="ARBA00022792"/>
    </source>
</evidence>
<evidence type="ECO:0000256" key="1">
    <source>
        <dbReference type="ARBA" id="ARBA00004434"/>
    </source>
</evidence>
<dbReference type="InterPro" id="IPR023214">
    <property type="entry name" value="HAD_sf"/>
</dbReference>
<dbReference type="CDD" id="cd07521">
    <property type="entry name" value="HAD_FCP1-like"/>
    <property type="match status" value="1"/>
</dbReference>
<dbReference type="FunFam" id="3.40.50.1000:FF:000019">
    <property type="entry name" value="Mitochondrial import inner membrane translocase subunit TIM50"/>
    <property type="match status" value="1"/>
</dbReference>
<comment type="subcellular location">
    <subcellularLocation>
        <location evidence="1 14">Mitochondrion inner membrane</location>
        <topology evidence="1 14">Single-pass membrane protein</topology>
    </subcellularLocation>
</comment>
<keyword evidence="4 14" id="KW-0813">Transport</keyword>
<proteinExistence type="inferred from homology"/>
<sequence>MFSVLTRGALRQGALGPSLAVRTLASKSGRSSSNNPAKPPPSPKPTAPADAPSTSTSTPVTVPASTPVLSLDFMPGEEPEQKTGAKSSKGSLSSIERRRRNLGRVAFGMFIIAGGVQAVYMTREWEAEELKEKKKRLEDLPATHWGRASTRFTDLFSLFQEPAFSELLPPPMPAPHGKPYTLVLSIDDLLVKSAWSREHGWRTAKRPGVDYFLAYLSQFYEIVIFTSQYSYTGAAVIEKLDPYGMFIDTTHRLFRESTRSVKGSIVKDLSLLNRDLSKLIVVDTDADHVALQLDNAIIPPKWDGSRGDRGLIALIPFLESIGIYKPPDVRPIIKAYQGKDIPIEYAKREAEDKQKHVAKWSGKAKPIDATISSLFFSSAPVRIPTTAASASPVPLTYLEQKRKEAQALYLEEQAFITKNKDEFERLIEQDKQAMAAQMPDNLIGMLSVMTGGAPPPPPAQQQPSNAGTEGAQGSGGAAGAA</sequence>
<keyword evidence="10 14" id="KW-0811">Translocation</keyword>
<dbReference type="PANTHER" id="PTHR12210">
    <property type="entry name" value="DULLARD PROTEIN PHOSPHATASE"/>
    <property type="match status" value="1"/>
</dbReference>
<evidence type="ECO:0000256" key="15">
    <source>
        <dbReference type="SAM" id="MobiDB-lite"/>
    </source>
</evidence>
<dbReference type="AlphaFoldDB" id="A0A166IQM5"/>
<name>A0A166IQM5_9AGAM</name>
<dbReference type="SMART" id="SM00577">
    <property type="entry name" value="CPDc"/>
    <property type="match status" value="1"/>
</dbReference>
<evidence type="ECO:0000256" key="2">
    <source>
        <dbReference type="ARBA" id="ARBA00006344"/>
    </source>
</evidence>
<comment type="similarity">
    <text evidence="2 14">Belongs to the TIM50 family.</text>
</comment>
<evidence type="ECO:0000256" key="10">
    <source>
        <dbReference type="ARBA" id="ARBA00023010"/>
    </source>
</evidence>
<organism evidence="17 18">
    <name type="scientific">Athelia psychrophila</name>
    <dbReference type="NCBI Taxonomy" id="1759441"/>
    <lineage>
        <taxon>Eukaryota</taxon>
        <taxon>Fungi</taxon>
        <taxon>Dikarya</taxon>
        <taxon>Basidiomycota</taxon>
        <taxon>Agaricomycotina</taxon>
        <taxon>Agaricomycetes</taxon>
        <taxon>Agaricomycetidae</taxon>
        <taxon>Atheliales</taxon>
        <taxon>Atheliaceae</taxon>
        <taxon>Athelia</taxon>
    </lineage>
</organism>
<evidence type="ECO:0000256" key="9">
    <source>
        <dbReference type="ARBA" id="ARBA00022989"/>
    </source>
</evidence>
<evidence type="ECO:0000313" key="17">
    <source>
        <dbReference type="EMBL" id="KZP20073.1"/>
    </source>
</evidence>
<keyword evidence="6" id="KW-0999">Mitochondrion inner membrane</keyword>
<protein>
    <recommendedName>
        <fullName evidence="3 14">Mitochondrial import inner membrane translocase subunit TIM50</fullName>
    </recommendedName>
</protein>
<keyword evidence="18" id="KW-1185">Reference proteome</keyword>
<dbReference type="EMBL" id="KV417558">
    <property type="protein sequence ID" value="KZP20073.1"/>
    <property type="molecule type" value="Genomic_DNA"/>
</dbReference>
<dbReference type="InterPro" id="IPR050365">
    <property type="entry name" value="TIM50"/>
</dbReference>
<evidence type="ECO:0000256" key="11">
    <source>
        <dbReference type="ARBA" id="ARBA00023128"/>
    </source>
</evidence>
<comment type="function">
    <text evidence="14">Essential component of the TIM23 complex, a complex that mediates the translocation of transit peptide-containing proteins across the mitochondrial inner membrane.</text>
</comment>
<keyword evidence="12" id="KW-0472">Membrane</keyword>
<dbReference type="STRING" id="436010.A0A166IQM5"/>
<comment type="subunit">
    <text evidence="13">Component of the TIM23 complex, at least composed of TIM23, TIM17 and TIM50. Interacts with preproteins in transit.</text>
</comment>
<dbReference type="Proteomes" id="UP000076532">
    <property type="component" value="Unassembled WGS sequence"/>
</dbReference>
<keyword evidence="11 14" id="KW-0496">Mitochondrion</keyword>
<gene>
    <name evidence="17" type="ORF">FIBSPDRAFT_1023285</name>
</gene>
<keyword evidence="5" id="KW-0812">Transmembrane</keyword>
<dbReference type="GO" id="GO:0015031">
    <property type="term" value="P:protein transport"/>
    <property type="evidence" value="ECO:0007669"/>
    <property type="project" value="UniProtKB-KW"/>
</dbReference>
<feature type="region of interest" description="Disordered" evidence="15">
    <location>
        <begin position="449"/>
        <end position="481"/>
    </location>
</feature>
<evidence type="ECO:0000256" key="5">
    <source>
        <dbReference type="ARBA" id="ARBA00022692"/>
    </source>
</evidence>
<dbReference type="PROSITE" id="PS50969">
    <property type="entry name" value="FCP1"/>
    <property type="match status" value="1"/>
</dbReference>
<evidence type="ECO:0000256" key="12">
    <source>
        <dbReference type="ARBA" id="ARBA00023136"/>
    </source>
</evidence>
<dbReference type="OrthoDB" id="287041at2759"/>
<dbReference type="Gene3D" id="3.40.50.1000">
    <property type="entry name" value="HAD superfamily/HAD-like"/>
    <property type="match status" value="1"/>
</dbReference>
<reference evidence="17 18" key="1">
    <citation type="journal article" date="2016" name="Mol. Biol. Evol.">
        <title>Comparative Genomics of Early-Diverging Mushroom-Forming Fungi Provides Insights into the Origins of Lignocellulose Decay Capabilities.</title>
        <authorList>
            <person name="Nagy L.G."/>
            <person name="Riley R."/>
            <person name="Tritt A."/>
            <person name="Adam C."/>
            <person name="Daum C."/>
            <person name="Floudas D."/>
            <person name="Sun H."/>
            <person name="Yadav J.S."/>
            <person name="Pangilinan J."/>
            <person name="Larsson K.H."/>
            <person name="Matsuura K."/>
            <person name="Barry K."/>
            <person name="Labutti K."/>
            <person name="Kuo R."/>
            <person name="Ohm R.A."/>
            <person name="Bhattacharya S.S."/>
            <person name="Shirouzu T."/>
            <person name="Yoshinaga Y."/>
            <person name="Martin F.M."/>
            <person name="Grigoriev I.V."/>
            <person name="Hibbett D.S."/>
        </authorList>
    </citation>
    <scope>NUCLEOTIDE SEQUENCE [LARGE SCALE GENOMIC DNA]</scope>
    <source>
        <strain evidence="17 18">CBS 109695</strain>
    </source>
</reference>
<evidence type="ECO:0000256" key="7">
    <source>
        <dbReference type="ARBA" id="ARBA00022927"/>
    </source>
</evidence>
<feature type="domain" description="FCP1 homology" evidence="16">
    <location>
        <begin position="175"/>
        <end position="321"/>
    </location>
</feature>
<evidence type="ECO:0000256" key="3">
    <source>
        <dbReference type="ARBA" id="ARBA00020799"/>
    </source>
</evidence>
<feature type="region of interest" description="Disordered" evidence="15">
    <location>
        <begin position="15"/>
        <end position="94"/>
    </location>
</feature>
<evidence type="ECO:0000256" key="4">
    <source>
        <dbReference type="ARBA" id="ARBA00022448"/>
    </source>
</evidence>
<evidence type="ECO:0000256" key="8">
    <source>
        <dbReference type="ARBA" id="ARBA00022946"/>
    </source>
</evidence>